<evidence type="ECO:0000259" key="4">
    <source>
        <dbReference type="Pfam" id="PF25116"/>
    </source>
</evidence>
<keyword evidence="6" id="KW-1185">Reference proteome</keyword>
<evidence type="ECO:0000256" key="1">
    <source>
        <dbReference type="SAM" id="MobiDB-lite"/>
    </source>
</evidence>
<dbReference type="InterPro" id="IPR056826">
    <property type="entry name" value="Agd3_CE"/>
</dbReference>
<name>A0A1U7NY87_9DEIO</name>
<dbReference type="Proteomes" id="UP000186607">
    <property type="component" value="Unassembled WGS sequence"/>
</dbReference>
<organism evidence="5 6">
    <name type="scientific">Deinococcus marmoris</name>
    <dbReference type="NCBI Taxonomy" id="249408"/>
    <lineage>
        <taxon>Bacteria</taxon>
        <taxon>Thermotogati</taxon>
        <taxon>Deinococcota</taxon>
        <taxon>Deinococci</taxon>
        <taxon>Deinococcales</taxon>
        <taxon>Deinococcaceae</taxon>
        <taxon>Deinococcus</taxon>
    </lineage>
</organism>
<feature type="signal peptide" evidence="2">
    <location>
        <begin position="1"/>
        <end position="20"/>
    </location>
</feature>
<dbReference type="EMBL" id="MSTI01000080">
    <property type="protein sequence ID" value="OLV17882.1"/>
    <property type="molecule type" value="Genomic_DNA"/>
</dbReference>
<evidence type="ECO:0008006" key="7">
    <source>
        <dbReference type="Google" id="ProtNLM"/>
    </source>
</evidence>
<evidence type="ECO:0000259" key="3">
    <source>
        <dbReference type="Pfam" id="PF25115"/>
    </source>
</evidence>
<reference evidence="5 6" key="1">
    <citation type="submission" date="2017-01" db="EMBL/GenBank/DDBJ databases">
        <title>Genome Analysis of Deinococcus marmoris KOPRI26562.</title>
        <authorList>
            <person name="Kim J.H."/>
            <person name="Oh H.-M."/>
        </authorList>
    </citation>
    <scope>NUCLEOTIDE SEQUENCE [LARGE SCALE GENOMIC DNA]</scope>
    <source>
        <strain evidence="5 6">KOPRI26562</strain>
    </source>
</reference>
<keyword evidence="2" id="KW-0732">Signal</keyword>
<feature type="region of interest" description="Disordered" evidence="1">
    <location>
        <begin position="23"/>
        <end position="68"/>
    </location>
</feature>
<proteinExistence type="predicted"/>
<gene>
    <name evidence="5" type="ORF">BOO71_0007516</name>
</gene>
<accession>A0A1U7NY87</accession>
<dbReference type="AlphaFoldDB" id="A0A1U7NY87"/>
<evidence type="ECO:0000313" key="6">
    <source>
        <dbReference type="Proteomes" id="UP000186607"/>
    </source>
</evidence>
<feature type="domain" description="Agd3 deacetylase" evidence="3">
    <location>
        <begin position="510"/>
        <end position="673"/>
    </location>
</feature>
<feature type="region of interest" description="Disordered" evidence="1">
    <location>
        <begin position="479"/>
        <end position="508"/>
    </location>
</feature>
<dbReference type="InterPro" id="IPR056827">
    <property type="entry name" value="CBM87_Agd3"/>
</dbReference>
<sequence length="737" mass="78619">MNKKLLLSALTLSLLLGSCAAPPEAGTGPSAPAVDFPVPDDASAPDGSGQIIVPRSDYNRDHSNDHNDEIAIIPPDPKPGNLPTHARLGEATVLKGTRLSAQALPGNAQTDKVDLKVLVVSSGAGDFGLDSATAMLQQGGVPYDVLNASTQTLGQGNLINADGSGKYQGVILTSNALVAETSPGVYTSTLDSGEWDTLFQYEAAYKVRQLALYGYPGVAPEDYGLRAVAGAETSTTSMTPSSAGKAVFKDLTGTALPVQYAYSYPSVLESVPGVTTTPLLTDPQGRVLAATSTAPDGRERLLLTVAENPYLRHTQLMSYGLVQWLTRGVHLGEHRRFLQVDIDDYFLDGDHLNAQTGLVYPAPFRLSGSDVLSVRDQQTGIEQAFPVASAFRYAMMFNGGGAFPNAPASCNLGISTPDLLTSVTKCVKGSFDWVNHTRDHQRMDVMDLKTAKGQVGGNVTIANKLGLPFSKQTLLTGEHSGLGNMDPNDDGTHNDEGTVGPKQDLGLGRSNPNMLSAATSAGVRYIASDHSVASERDDSCATCGVQHPLNANIFLVPRWPTNVHYHVTTPDEAAASYNSIYAPGGIRPYWDHKLTYEEIMDKDSDLTLNHILGGYAFTHYMHQPNLYQYAPGKSLASDWVRAGLTKYSLYSTLPLNTYKWDDLGAYMQRHTLEEKAKAAGSVKGMWDRKTGTVILSNLSAGTVPVTLTGANAGSLYGAYKSQVVSLSGSKTVPVTQQ</sequence>
<dbReference type="Pfam" id="PF25116">
    <property type="entry name" value="CBM87_Agd3"/>
    <property type="match status" value="1"/>
</dbReference>
<evidence type="ECO:0000256" key="2">
    <source>
        <dbReference type="SAM" id="SignalP"/>
    </source>
</evidence>
<comment type="caution">
    <text evidence="5">The sequence shown here is derived from an EMBL/GenBank/DDBJ whole genome shotgun (WGS) entry which is preliminary data.</text>
</comment>
<dbReference type="Pfam" id="PF25115">
    <property type="entry name" value="Agd3_CE"/>
    <property type="match status" value="1"/>
</dbReference>
<dbReference type="PROSITE" id="PS51257">
    <property type="entry name" value="PROKAR_LIPOPROTEIN"/>
    <property type="match status" value="1"/>
</dbReference>
<feature type="chain" id="PRO_5012437129" description="Lipoprotein" evidence="2">
    <location>
        <begin position="21"/>
        <end position="737"/>
    </location>
</feature>
<evidence type="ECO:0000313" key="5">
    <source>
        <dbReference type="EMBL" id="OLV17882.1"/>
    </source>
</evidence>
<feature type="domain" description="Agd3 CBM87" evidence="4">
    <location>
        <begin position="113"/>
        <end position="233"/>
    </location>
</feature>
<dbReference type="RefSeq" id="WP_075832952.1">
    <property type="nucleotide sequence ID" value="NZ_MSTI01000080.1"/>
</dbReference>
<feature type="compositionally biased region" description="Basic and acidic residues" evidence="1">
    <location>
        <begin position="57"/>
        <end position="68"/>
    </location>
</feature>
<protein>
    <recommendedName>
        <fullName evidence="7">Lipoprotein</fullName>
    </recommendedName>
</protein>
<dbReference type="STRING" id="249408.BOO71_0007516"/>